<dbReference type="PANTHER" id="PTHR36842:SF1">
    <property type="entry name" value="PROTEIN TOLB"/>
    <property type="match status" value="1"/>
</dbReference>
<name>A0ABY7SFE1_9RHOB</name>
<evidence type="ECO:0000259" key="6">
    <source>
        <dbReference type="Pfam" id="PF04052"/>
    </source>
</evidence>
<evidence type="ECO:0000256" key="3">
    <source>
        <dbReference type="ARBA" id="ARBA00022729"/>
    </source>
</evidence>
<evidence type="ECO:0000313" key="8">
    <source>
        <dbReference type="Proteomes" id="UP001219349"/>
    </source>
</evidence>
<reference evidence="7 8" key="1">
    <citation type="submission" date="2021-01" db="EMBL/GenBank/DDBJ databases">
        <title>Biogeographic distribution of Paracoccus.</title>
        <authorList>
            <person name="Hollensteiner J."/>
            <person name="Leineberger J."/>
            <person name="Brinkhoff T."/>
            <person name="Daniel R."/>
        </authorList>
    </citation>
    <scope>NUCLEOTIDE SEQUENCE [LARGE SCALE GENOMIC DNA]</scope>
    <source>
        <strain evidence="7 8">KCTC 22803</strain>
    </source>
</reference>
<keyword evidence="3 5" id="KW-0732">Signal</keyword>
<feature type="signal peptide" evidence="5">
    <location>
        <begin position="1"/>
        <end position="26"/>
    </location>
</feature>
<sequence length="440" mass="47519" precursor="true">MFRSLTLTLSLALAGAVALPALPALAQNGPLRIEITDGVVEAMPIAIPSFFGDPEIARKVRDVVAADLTGTGLFKEIPADGLAAAPGSFAESIAYEDWRAVNAQALVTAEVTGSGDNISVKFRLYDVFAGRPQGDGMQFDARASDWRRAAHKIADQIYTRLTGEQPYFDSRVAFVQETGPKNARIKRVGVMDYDGANILWMTDSSSLVLAPQFSGDGRQLVYTSFDSGFPQVRVMDVATVTSRAVTQGADSMAFSPRFSRDGRWIAYSLENGGNTDIWLMDAATGAQRQLTDAPSIETSPSFSPDGRQIVFESDRSGAPQLYVMGIEGGEPTRISFGDGRYGSPAWSPKGDLIAFTKQLGERFHIATMRTDGSGEKNLTESFLDESPTWAPNGRVVMFTRVTPGGNGQPRLHSVDITGRNMRPLKLDFAASDPSWGPVMP</sequence>
<dbReference type="Gene3D" id="3.40.50.10070">
    <property type="entry name" value="TolB, N-terminal domain"/>
    <property type="match status" value="1"/>
</dbReference>
<feature type="chain" id="PRO_5044903614" description="Tol-Pal system protein TolB" evidence="5">
    <location>
        <begin position="27"/>
        <end position="440"/>
    </location>
</feature>
<keyword evidence="8" id="KW-1185">Reference proteome</keyword>
<evidence type="ECO:0000256" key="4">
    <source>
        <dbReference type="ARBA" id="ARBA00022764"/>
    </source>
</evidence>
<dbReference type="EMBL" id="CP067136">
    <property type="protein sequence ID" value="WCR05701.1"/>
    <property type="molecule type" value="Genomic_DNA"/>
</dbReference>
<comment type="similarity">
    <text evidence="2 5">Belongs to the TolB family.</text>
</comment>
<evidence type="ECO:0000313" key="7">
    <source>
        <dbReference type="EMBL" id="WCR05701.1"/>
    </source>
</evidence>
<dbReference type="InterPro" id="IPR007195">
    <property type="entry name" value="TolB_N"/>
</dbReference>
<dbReference type="RefSeq" id="WP_271886493.1">
    <property type="nucleotide sequence ID" value="NZ_CP067136.1"/>
</dbReference>
<keyword evidence="4 5" id="KW-0574">Periplasm</keyword>
<dbReference type="InterPro" id="IPR014167">
    <property type="entry name" value="Tol-Pal_TolB"/>
</dbReference>
<organism evidence="7 8">
    <name type="scientific">Paracoccus fistulariae</name>
    <dbReference type="NCBI Taxonomy" id="658446"/>
    <lineage>
        <taxon>Bacteria</taxon>
        <taxon>Pseudomonadati</taxon>
        <taxon>Pseudomonadota</taxon>
        <taxon>Alphaproteobacteria</taxon>
        <taxon>Rhodobacterales</taxon>
        <taxon>Paracoccaceae</taxon>
        <taxon>Paracoccus</taxon>
    </lineage>
</organism>
<comment type="subunit">
    <text evidence="5">The Tol-Pal system is composed of five core proteins: the inner membrane proteins TolA, TolQ and TolR, the periplasmic protein TolB and the outer membrane protein Pal. They form a network linking the inner and outer membranes and the peptidoglycan layer.</text>
</comment>
<dbReference type="PANTHER" id="PTHR36842">
    <property type="entry name" value="PROTEIN TOLB HOMOLOG"/>
    <property type="match status" value="1"/>
</dbReference>
<comment type="subcellular location">
    <subcellularLocation>
        <location evidence="1 5">Periplasm</location>
    </subcellularLocation>
</comment>
<dbReference type="Proteomes" id="UP001219349">
    <property type="component" value="Chromosome"/>
</dbReference>
<evidence type="ECO:0000256" key="2">
    <source>
        <dbReference type="ARBA" id="ARBA00009820"/>
    </source>
</evidence>
<dbReference type="InterPro" id="IPR011659">
    <property type="entry name" value="WD40"/>
</dbReference>
<comment type="function">
    <text evidence="5">Part of the Tol-Pal system, which plays a role in outer membrane invagination during cell division and is important for maintaining outer membrane integrity.</text>
</comment>
<dbReference type="HAMAP" id="MF_00671">
    <property type="entry name" value="TolB"/>
    <property type="match status" value="1"/>
</dbReference>
<evidence type="ECO:0000256" key="1">
    <source>
        <dbReference type="ARBA" id="ARBA00004418"/>
    </source>
</evidence>
<dbReference type="InterPro" id="IPR011042">
    <property type="entry name" value="6-blade_b-propeller_TolB-like"/>
</dbReference>
<gene>
    <name evidence="5 7" type="primary">tolB</name>
    <name evidence="7" type="ORF">JHX87_09085</name>
</gene>
<keyword evidence="5" id="KW-0131">Cell cycle</keyword>
<accession>A0ABY7SFE1</accession>
<keyword evidence="5" id="KW-0132">Cell division</keyword>
<dbReference type="SUPFAM" id="SSF69304">
    <property type="entry name" value="Tricorn protease N-terminal domain"/>
    <property type="match status" value="1"/>
</dbReference>
<dbReference type="SUPFAM" id="SSF52964">
    <property type="entry name" value="TolB, N-terminal domain"/>
    <property type="match status" value="1"/>
</dbReference>
<dbReference type="Pfam" id="PF04052">
    <property type="entry name" value="TolB_N"/>
    <property type="match status" value="1"/>
</dbReference>
<dbReference type="Pfam" id="PF07676">
    <property type="entry name" value="PD40"/>
    <property type="match status" value="5"/>
</dbReference>
<dbReference type="NCBIfam" id="TIGR02800">
    <property type="entry name" value="propeller_TolB"/>
    <property type="match status" value="1"/>
</dbReference>
<protein>
    <recommendedName>
        <fullName evidence="5">Tol-Pal system protein TolB</fullName>
    </recommendedName>
</protein>
<evidence type="ECO:0000256" key="5">
    <source>
        <dbReference type="HAMAP-Rule" id="MF_00671"/>
    </source>
</evidence>
<dbReference type="Gene3D" id="2.120.10.30">
    <property type="entry name" value="TolB, C-terminal domain"/>
    <property type="match status" value="1"/>
</dbReference>
<feature type="domain" description="TolB N-terminal" evidence="6">
    <location>
        <begin position="31"/>
        <end position="131"/>
    </location>
</feature>
<proteinExistence type="inferred from homology"/>